<dbReference type="PANTHER" id="PTHR24322">
    <property type="entry name" value="PKSB"/>
    <property type="match status" value="1"/>
</dbReference>
<gene>
    <name evidence="5" type="ORF">SAMN04487855_1357</name>
    <name evidence="4" type="ORF">SAMN05216589_0267</name>
</gene>
<evidence type="ECO:0000256" key="1">
    <source>
        <dbReference type="ARBA" id="ARBA00006484"/>
    </source>
</evidence>
<organism evidence="5 6">
    <name type="scientific">Halopseudomonas bauzanensis</name>
    <dbReference type="NCBI Taxonomy" id="653930"/>
    <lineage>
        <taxon>Bacteria</taxon>
        <taxon>Pseudomonadati</taxon>
        <taxon>Pseudomonadota</taxon>
        <taxon>Gammaproteobacteria</taxon>
        <taxon>Pseudomonadales</taxon>
        <taxon>Pseudomonadaceae</taxon>
        <taxon>Halopseudomonas</taxon>
    </lineage>
</organism>
<dbReference type="Pfam" id="PF00106">
    <property type="entry name" value="adh_short"/>
    <property type="match status" value="1"/>
</dbReference>
<dbReference type="PRINTS" id="PR00080">
    <property type="entry name" value="SDRFAMILY"/>
</dbReference>
<dbReference type="RefSeq" id="WP_074777374.1">
    <property type="nucleotide sequence ID" value="NZ_FOGN01000001.1"/>
</dbReference>
<dbReference type="Proteomes" id="UP000186599">
    <property type="component" value="Unassembled WGS sequence"/>
</dbReference>
<proteinExistence type="inferred from homology"/>
<sequence>MKIMKNGVAVITGGGSGLGKALAYAAVSRGMKVVLADVHAKALEQTLDELHALGAEAVGEVVDVADAAAVEKLAERAETTFGPANLVFNNAGVASAGLIWESTDKDWDWLLGVNVKGVANGIRAFTPRMLAAASADPDYQGSIINTASLAGVVTGPAMGIYSVSKHAVLALSECLYHDLALVTEQVQTAVLCPSYVATNIGQCYRSRPSRWANSEGLTRSQMATAAISQNNLDNGSLTADAVAEITFKHIEQGQFYIFPTTEMHVLLKHRFDRIVEGDNPDLPYQQFEFLQTRRQRLIEALTD</sequence>
<keyword evidence="6" id="KW-1185">Reference proteome</keyword>
<dbReference type="STRING" id="653930.SAMN05216589_0267"/>
<evidence type="ECO:0000256" key="3">
    <source>
        <dbReference type="RuleBase" id="RU000363"/>
    </source>
</evidence>
<accession>A0A1I4KRY7</accession>
<evidence type="ECO:0000313" key="6">
    <source>
        <dbReference type="Proteomes" id="UP000186599"/>
    </source>
</evidence>
<evidence type="ECO:0000313" key="5">
    <source>
        <dbReference type="EMBL" id="SFL81515.1"/>
    </source>
</evidence>
<dbReference type="AlphaFoldDB" id="A0A1I4KRY7"/>
<dbReference type="EMBL" id="FOGN01000001">
    <property type="protein sequence ID" value="SER34608.1"/>
    <property type="molecule type" value="Genomic_DNA"/>
</dbReference>
<name>A0A1I4KRY7_9GAMM</name>
<keyword evidence="2" id="KW-0560">Oxidoreductase</keyword>
<evidence type="ECO:0000256" key="2">
    <source>
        <dbReference type="ARBA" id="ARBA00023002"/>
    </source>
</evidence>
<dbReference type="PRINTS" id="PR00081">
    <property type="entry name" value="GDHRDH"/>
</dbReference>
<dbReference type="OrthoDB" id="9806974at2"/>
<dbReference type="InterPro" id="IPR036291">
    <property type="entry name" value="NAD(P)-bd_dom_sf"/>
</dbReference>
<dbReference type="NCBIfam" id="NF004843">
    <property type="entry name" value="PRK06194.1"/>
    <property type="match status" value="1"/>
</dbReference>
<dbReference type="SUPFAM" id="SSF51735">
    <property type="entry name" value="NAD(P)-binding Rossmann-fold domains"/>
    <property type="match status" value="1"/>
</dbReference>
<reference evidence="6 7" key="1">
    <citation type="submission" date="2016-10" db="EMBL/GenBank/DDBJ databases">
        <authorList>
            <person name="de Groot N.N."/>
        </authorList>
    </citation>
    <scope>NUCLEOTIDE SEQUENCE [LARGE SCALE GENOMIC DNA]</scope>
    <source>
        <strain evidence="5 6">CGMCC 1.9095</strain>
        <strain evidence="4 7">DSM 22558</strain>
    </source>
</reference>
<dbReference type="CDD" id="cd05233">
    <property type="entry name" value="SDR_c"/>
    <property type="match status" value="1"/>
</dbReference>
<evidence type="ECO:0000313" key="7">
    <source>
        <dbReference type="Proteomes" id="UP000186904"/>
    </source>
</evidence>
<dbReference type="GO" id="GO:0016616">
    <property type="term" value="F:oxidoreductase activity, acting on the CH-OH group of donors, NAD or NADP as acceptor"/>
    <property type="evidence" value="ECO:0007669"/>
    <property type="project" value="TreeGrafter"/>
</dbReference>
<comment type="similarity">
    <text evidence="1 3">Belongs to the short-chain dehydrogenases/reductases (SDR) family.</text>
</comment>
<dbReference type="Gene3D" id="3.40.50.720">
    <property type="entry name" value="NAD(P)-binding Rossmann-like Domain"/>
    <property type="match status" value="1"/>
</dbReference>
<dbReference type="Proteomes" id="UP000186904">
    <property type="component" value="Unassembled WGS sequence"/>
</dbReference>
<dbReference type="InterPro" id="IPR002347">
    <property type="entry name" value="SDR_fam"/>
</dbReference>
<dbReference type="EMBL" id="FOUA01000001">
    <property type="protein sequence ID" value="SFL81515.1"/>
    <property type="molecule type" value="Genomic_DNA"/>
</dbReference>
<protein>
    <submittedName>
        <fullName evidence="5">NADP-dependent 3-hydroxy acid dehydrogenase YdfG</fullName>
    </submittedName>
</protein>
<dbReference type="PANTHER" id="PTHR24322:SF736">
    <property type="entry name" value="RETINOL DEHYDROGENASE 10"/>
    <property type="match status" value="1"/>
</dbReference>
<evidence type="ECO:0000313" key="4">
    <source>
        <dbReference type="EMBL" id="SER34608.1"/>
    </source>
</evidence>